<evidence type="ECO:0000313" key="2">
    <source>
        <dbReference type="Proteomes" id="UP000000768"/>
    </source>
</evidence>
<dbReference type="AlphaFoldDB" id="A0A194YL96"/>
<protein>
    <submittedName>
        <fullName evidence="1">Uncharacterized protein</fullName>
    </submittedName>
</protein>
<evidence type="ECO:0000313" key="1">
    <source>
        <dbReference type="EMBL" id="KXG20745.1"/>
    </source>
</evidence>
<gene>
    <name evidence="1" type="ORF">SORBI_3010G246900</name>
</gene>
<dbReference type="Gramene" id="KXG20744">
    <property type="protein sequence ID" value="KXG20744"/>
    <property type="gene ID" value="SORBI_3010G246900"/>
</dbReference>
<reference evidence="2" key="3">
    <citation type="journal article" date="2018" name="Plant J.">
        <title>The Sorghum bicolor reference genome: improved assembly, gene annotations, a transcriptome atlas, and signatures of genome organization.</title>
        <authorList>
            <person name="McCormick R.F."/>
            <person name="Truong S.K."/>
            <person name="Sreedasyam A."/>
            <person name="Jenkins J."/>
            <person name="Shu S."/>
            <person name="Sims D."/>
            <person name="Kennedy M."/>
            <person name="Amirebrahimi M."/>
            <person name="Weers B.D."/>
            <person name="McKinley B."/>
            <person name="Mattison A."/>
            <person name="Morishige D.T."/>
            <person name="Grimwood J."/>
            <person name="Schmutz J."/>
            <person name="Mullet J.E."/>
        </authorList>
    </citation>
    <scope>NUCLEOTIDE SEQUENCE [LARGE SCALE GENOMIC DNA]</scope>
    <source>
        <strain evidence="2">cv. BTx623</strain>
    </source>
</reference>
<accession>A0A194YL96</accession>
<keyword evidence="2" id="KW-1185">Reference proteome</keyword>
<dbReference type="Proteomes" id="UP000000768">
    <property type="component" value="Chromosome 10"/>
</dbReference>
<sequence length="176" mass="19316">MQPDLSDEGRLEVEQGFHRESSLACRHGASFPVCFPRLNSPPSRPLRLASTLLHCRRSALTSTSPPSPPPCNTSTTVSRLYRCWGCGRQHLPPHSAPCIRSASLPPFYSAIHPHRCPLFLDADQRRSDPRGVHARHGTVVDISVHLHQARLPSSGPQSSLPFLLSKSSLPASHCLI</sequence>
<dbReference type="ExpressionAtlas" id="A0A194YL96">
    <property type="expression patterns" value="baseline"/>
</dbReference>
<name>A0A194YL96_SORBI</name>
<organism evidence="1 2">
    <name type="scientific">Sorghum bicolor</name>
    <name type="common">Sorghum</name>
    <name type="synonym">Sorghum vulgare</name>
    <dbReference type="NCBI Taxonomy" id="4558"/>
    <lineage>
        <taxon>Eukaryota</taxon>
        <taxon>Viridiplantae</taxon>
        <taxon>Streptophyta</taxon>
        <taxon>Embryophyta</taxon>
        <taxon>Tracheophyta</taxon>
        <taxon>Spermatophyta</taxon>
        <taxon>Magnoliopsida</taxon>
        <taxon>Liliopsida</taxon>
        <taxon>Poales</taxon>
        <taxon>Poaceae</taxon>
        <taxon>PACMAD clade</taxon>
        <taxon>Panicoideae</taxon>
        <taxon>Andropogonodae</taxon>
        <taxon>Andropogoneae</taxon>
        <taxon>Sorghinae</taxon>
        <taxon>Sorghum</taxon>
    </lineage>
</organism>
<dbReference type="EMBL" id="CM000769">
    <property type="protein sequence ID" value="KXG20745.1"/>
    <property type="molecule type" value="Genomic_DNA"/>
</dbReference>
<dbReference type="Gramene" id="KXG20745">
    <property type="protein sequence ID" value="KXG20745"/>
    <property type="gene ID" value="SORBI_3010G246900"/>
</dbReference>
<reference evidence="1 2" key="1">
    <citation type="journal article" date="2009" name="Nature">
        <title>The Sorghum bicolor genome and the diversification of grasses.</title>
        <authorList>
            <person name="Paterson A.H."/>
            <person name="Bowers J.E."/>
            <person name="Bruggmann R."/>
            <person name="Dubchak I."/>
            <person name="Grimwood J."/>
            <person name="Gundlach H."/>
            <person name="Haberer G."/>
            <person name="Hellsten U."/>
            <person name="Mitros T."/>
            <person name="Poliakov A."/>
            <person name="Schmutz J."/>
            <person name="Spannagl M."/>
            <person name="Tang H."/>
            <person name="Wang X."/>
            <person name="Wicker T."/>
            <person name="Bharti A.K."/>
            <person name="Chapman J."/>
            <person name="Feltus F.A."/>
            <person name="Gowik U."/>
            <person name="Grigoriev I.V."/>
            <person name="Lyons E."/>
            <person name="Maher C.A."/>
            <person name="Martis M."/>
            <person name="Narechania A."/>
            <person name="Otillar R.P."/>
            <person name="Penning B.W."/>
            <person name="Salamov A.A."/>
            <person name="Wang Y."/>
            <person name="Zhang L."/>
            <person name="Carpita N.C."/>
            <person name="Freeling M."/>
            <person name="Gingle A.R."/>
            <person name="Hash C.T."/>
            <person name="Keller B."/>
            <person name="Klein P."/>
            <person name="Kresovich S."/>
            <person name="McCann M.C."/>
            <person name="Ming R."/>
            <person name="Peterson D.G."/>
            <person name="Mehboob-ur-Rahman"/>
            <person name="Ware D."/>
            <person name="Westhoff P."/>
            <person name="Mayer K.F."/>
            <person name="Messing J."/>
            <person name="Rokhsar D.S."/>
        </authorList>
    </citation>
    <scope>NUCLEOTIDE SEQUENCE [LARGE SCALE GENOMIC DNA]</scope>
    <source>
        <strain evidence="2">cv. BTx623</strain>
    </source>
</reference>
<proteinExistence type="predicted"/>
<dbReference type="Gramene" id="OQU76981">
    <property type="protein sequence ID" value="OQU76981"/>
    <property type="gene ID" value="SORBI_3010G246900"/>
</dbReference>
<dbReference type="InParanoid" id="A0A194YL96"/>
<dbReference type="EMBL" id="CM000769">
    <property type="protein sequence ID" value="KXG20744.1"/>
    <property type="molecule type" value="Genomic_DNA"/>
</dbReference>
<dbReference type="EMBL" id="CM000769">
    <property type="protein sequence ID" value="OQU76981.1"/>
    <property type="molecule type" value="Genomic_DNA"/>
</dbReference>
<reference evidence="1" key="2">
    <citation type="submission" date="2017-02" db="EMBL/GenBank/DDBJ databases">
        <title>WGS assembly of Sorghum bicolor.</title>
        <authorList>
            <person name="Paterson A."/>
            <person name="Mullet J."/>
            <person name="Bowers J."/>
            <person name="Bruggmann R."/>
            <person name="Dubchak I."/>
            <person name="Grimwood J."/>
            <person name="Gundlach H."/>
            <person name="Haberer G."/>
            <person name="Hellsten U."/>
            <person name="Mitros T."/>
            <person name="Poliakov A."/>
            <person name="Schmutz J."/>
            <person name="Spannagl M."/>
            <person name="Tang H."/>
            <person name="Wang X."/>
            <person name="Wicker T."/>
            <person name="Bharti A."/>
            <person name="Chapman J."/>
            <person name="Feltus F."/>
            <person name="Gowik U."/>
            <person name="Grigoriev I."/>
            <person name="Lyons E."/>
            <person name="Maher C."/>
            <person name="Martis M."/>
            <person name="Narechania A."/>
            <person name="Otillar R."/>
            <person name="Penning B."/>
            <person name="Salamov A."/>
            <person name="Wang Y."/>
            <person name="Zhang L."/>
            <person name="Carpita N."/>
            <person name="Freeling M."/>
            <person name="Gingle A."/>
            <person name="Hash C."/>
            <person name="Keller B."/>
            <person name="Klein P."/>
            <person name="Kresovich S."/>
            <person name="Mccann M."/>
            <person name="Ming R."/>
            <person name="Peterson D."/>
            <person name="Rahman M."/>
            <person name="Ware D."/>
            <person name="Westhoff P."/>
            <person name="Mayer K."/>
            <person name="Messing J."/>
            <person name="Sims D."/>
            <person name="Jenkins J."/>
            <person name="Shu S."/>
            <person name="Rokhsar D."/>
        </authorList>
    </citation>
    <scope>NUCLEOTIDE SEQUENCE</scope>
</reference>